<dbReference type="AlphaFoldDB" id="A0AB39VHB6"/>
<reference evidence="2" key="1">
    <citation type="submission" date="2024-07" db="EMBL/GenBank/DDBJ databases">
        <authorList>
            <person name="Li X.-J."/>
            <person name="Wang X."/>
        </authorList>
    </citation>
    <scope>NUCLEOTIDE SEQUENCE</scope>
    <source>
        <strain evidence="2">HSP-334</strain>
    </source>
</reference>
<dbReference type="PANTHER" id="PTHR38446">
    <property type="entry name" value="BLL0914 PROTEIN"/>
    <property type="match status" value="1"/>
</dbReference>
<dbReference type="EMBL" id="CP165644">
    <property type="protein sequence ID" value="XDU66935.1"/>
    <property type="molecule type" value="Genomic_DNA"/>
</dbReference>
<evidence type="ECO:0000256" key="1">
    <source>
        <dbReference type="SAM" id="Phobius"/>
    </source>
</evidence>
<sequence>MSILAKFLILLVALEHFYILYLEMYGTESKTTQKMFNLDLEFLRDERVKKMLGNQGLYNGFLASGLIWSLIEATEYQVQIAVFFIVCIICAAFYGSVTVSKRIFILQGVPAILALIALLLPLLIS</sequence>
<dbReference type="InterPro" id="IPR009732">
    <property type="entry name" value="DUF1304"/>
</dbReference>
<dbReference type="PANTHER" id="PTHR38446:SF1">
    <property type="entry name" value="BLL0914 PROTEIN"/>
    <property type="match status" value="1"/>
</dbReference>
<gene>
    <name evidence="2" type="ORF">AB8B22_00580</name>
</gene>
<feature type="transmembrane region" description="Helical" evidence="1">
    <location>
        <begin position="6"/>
        <end position="25"/>
    </location>
</feature>
<dbReference type="KEGG" id="lrug:AB8B22_00580"/>
<dbReference type="RefSeq" id="WP_094079415.1">
    <property type="nucleotide sequence ID" value="NZ_CP165644.1"/>
</dbReference>
<evidence type="ECO:0000313" key="2">
    <source>
        <dbReference type="EMBL" id="XDU66935.1"/>
    </source>
</evidence>
<feature type="transmembrane region" description="Helical" evidence="1">
    <location>
        <begin position="104"/>
        <end position="124"/>
    </location>
</feature>
<keyword evidence="1" id="KW-0812">Transmembrane</keyword>
<organism evidence="2">
    <name type="scientific">Leptotrichia rugosa</name>
    <dbReference type="NCBI Taxonomy" id="3239302"/>
    <lineage>
        <taxon>Bacteria</taxon>
        <taxon>Fusobacteriati</taxon>
        <taxon>Fusobacteriota</taxon>
        <taxon>Fusobacteriia</taxon>
        <taxon>Fusobacteriales</taxon>
        <taxon>Leptotrichiaceae</taxon>
        <taxon>Leptotrichia</taxon>
    </lineage>
</organism>
<keyword evidence="1" id="KW-1133">Transmembrane helix</keyword>
<dbReference type="Pfam" id="PF06993">
    <property type="entry name" value="DUF1304"/>
    <property type="match status" value="1"/>
</dbReference>
<proteinExistence type="predicted"/>
<keyword evidence="1" id="KW-0472">Membrane</keyword>
<name>A0AB39VHB6_9FUSO</name>
<feature type="transmembrane region" description="Helical" evidence="1">
    <location>
        <begin position="77"/>
        <end position="97"/>
    </location>
</feature>
<accession>A0AB39VHB6</accession>
<protein>
    <submittedName>
        <fullName evidence="2">DUF1304 domain-containing protein</fullName>
    </submittedName>
</protein>